<gene>
    <name evidence="7" type="ordered locus">Strop_0452</name>
</gene>
<evidence type="ECO:0000259" key="6">
    <source>
        <dbReference type="Pfam" id="PF08281"/>
    </source>
</evidence>
<dbReference type="KEGG" id="stp:Strop_0452"/>
<dbReference type="PANTHER" id="PTHR43133">
    <property type="entry name" value="RNA POLYMERASE ECF-TYPE SIGMA FACTO"/>
    <property type="match status" value="1"/>
</dbReference>
<sequence>MVDVDDGELLRLVGTGDRRAFELLYARNAPWLLLRLRRRCRDPELARELLQETFLTVWRAAASYRGDGTAVGWLWSIASGRLIDARRRASVRPQLVNSPGEGTLTWSPSAEDEALTHEYDAGLERALRQLPPELWTVLQATVLDGRTVREAATLLGVPEGTVKSRAMRARQRLRAALS</sequence>
<dbReference type="STRING" id="369723.Strop_0452"/>
<dbReference type="CDD" id="cd06171">
    <property type="entry name" value="Sigma70_r4"/>
    <property type="match status" value="1"/>
</dbReference>
<dbReference type="Proteomes" id="UP000000235">
    <property type="component" value="Chromosome"/>
</dbReference>
<dbReference type="InterPro" id="IPR013249">
    <property type="entry name" value="RNA_pol_sigma70_r4_t2"/>
</dbReference>
<name>A4X237_SALTO</name>
<keyword evidence="8" id="KW-1185">Reference proteome</keyword>
<dbReference type="SUPFAM" id="SSF88659">
    <property type="entry name" value="Sigma3 and sigma4 domains of RNA polymerase sigma factors"/>
    <property type="match status" value="1"/>
</dbReference>
<dbReference type="NCBIfam" id="TIGR02937">
    <property type="entry name" value="sigma70-ECF"/>
    <property type="match status" value="1"/>
</dbReference>
<evidence type="ECO:0000256" key="2">
    <source>
        <dbReference type="ARBA" id="ARBA00023015"/>
    </source>
</evidence>
<dbReference type="AlphaFoldDB" id="A4X237"/>
<dbReference type="HOGENOM" id="CLU_047691_9_3_11"/>
<reference evidence="8" key="1">
    <citation type="journal article" date="2007" name="Proc. Natl. Acad. Sci. U.S.A.">
        <title>Genome sequencing reveals complex secondary metabolome in the marine actinomycete Salinispora tropica.</title>
        <authorList>
            <person name="Udwary D.W."/>
            <person name="Zeigler L."/>
            <person name="Asolkar R.N."/>
            <person name="Singan V."/>
            <person name="Lapidus A."/>
            <person name="Fenical W."/>
            <person name="Jensen P.R."/>
            <person name="Moore B.S."/>
        </authorList>
    </citation>
    <scope>NUCLEOTIDE SEQUENCE [LARGE SCALE GENOMIC DNA]</scope>
    <source>
        <strain evidence="8">ATCC BAA-916 / DSM 44818 / CNB-440</strain>
    </source>
</reference>
<protein>
    <submittedName>
        <fullName evidence="7">RNA polymerase, sigma-24 subunit, ECF subfamily</fullName>
    </submittedName>
</protein>
<dbReference type="InterPro" id="IPR039425">
    <property type="entry name" value="RNA_pol_sigma-70-like"/>
</dbReference>
<evidence type="ECO:0000256" key="1">
    <source>
        <dbReference type="ARBA" id="ARBA00010641"/>
    </source>
</evidence>
<keyword evidence="4" id="KW-0804">Transcription</keyword>
<dbReference type="SUPFAM" id="SSF88946">
    <property type="entry name" value="Sigma2 domain of RNA polymerase sigma factors"/>
    <property type="match status" value="1"/>
</dbReference>
<dbReference type="Gene3D" id="1.10.1740.10">
    <property type="match status" value="1"/>
</dbReference>
<dbReference type="EMBL" id="CP000667">
    <property type="protein sequence ID" value="ABP52937.1"/>
    <property type="molecule type" value="Genomic_DNA"/>
</dbReference>
<dbReference type="GO" id="GO:0003677">
    <property type="term" value="F:DNA binding"/>
    <property type="evidence" value="ECO:0007669"/>
    <property type="project" value="InterPro"/>
</dbReference>
<keyword evidence="3" id="KW-0731">Sigma factor</keyword>
<dbReference type="GO" id="GO:0016987">
    <property type="term" value="F:sigma factor activity"/>
    <property type="evidence" value="ECO:0007669"/>
    <property type="project" value="UniProtKB-KW"/>
</dbReference>
<dbReference type="Pfam" id="PF04542">
    <property type="entry name" value="Sigma70_r2"/>
    <property type="match status" value="1"/>
</dbReference>
<dbReference type="InterPro" id="IPR036388">
    <property type="entry name" value="WH-like_DNA-bd_sf"/>
</dbReference>
<evidence type="ECO:0000313" key="8">
    <source>
        <dbReference type="Proteomes" id="UP000000235"/>
    </source>
</evidence>
<dbReference type="Gene3D" id="1.10.10.10">
    <property type="entry name" value="Winged helix-like DNA-binding domain superfamily/Winged helix DNA-binding domain"/>
    <property type="match status" value="1"/>
</dbReference>
<evidence type="ECO:0000256" key="4">
    <source>
        <dbReference type="ARBA" id="ARBA00023163"/>
    </source>
</evidence>
<evidence type="ECO:0000256" key="3">
    <source>
        <dbReference type="ARBA" id="ARBA00023082"/>
    </source>
</evidence>
<feature type="domain" description="RNA polymerase sigma-70 region 2" evidence="5">
    <location>
        <begin position="24"/>
        <end position="90"/>
    </location>
</feature>
<dbReference type="PATRIC" id="fig|369723.5.peg.468"/>
<feature type="domain" description="RNA polymerase sigma factor 70 region 4 type 2" evidence="6">
    <location>
        <begin position="123"/>
        <end position="173"/>
    </location>
</feature>
<dbReference type="InterPro" id="IPR013324">
    <property type="entry name" value="RNA_pol_sigma_r3/r4-like"/>
</dbReference>
<dbReference type="GO" id="GO:0006352">
    <property type="term" value="P:DNA-templated transcription initiation"/>
    <property type="evidence" value="ECO:0007669"/>
    <property type="project" value="InterPro"/>
</dbReference>
<comment type="similarity">
    <text evidence="1">Belongs to the sigma-70 factor family. ECF subfamily.</text>
</comment>
<organism evidence="7 8">
    <name type="scientific">Salinispora tropica (strain ATCC BAA-916 / DSM 44818 / JCM 13857 / NBRC 105044 / CNB-440)</name>
    <dbReference type="NCBI Taxonomy" id="369723"/>
    <lineage>
        <taxon>Bacteria</taxon>
        <taxon>Bacillati</taxon>
        <taxon>Actinomycetota</taxon>
        <taxon>Actinomycetes</taxon>
        <taxon>Micromonosporales</taxon>
        <taxon>Micromonosporaceae</taxon>
        <taxon>Salinispora</taxon>
    </lineage>
</organism>
<dbReference type="InterPro" id="IPR013325">
    <property type="entry name" value="RNA_pol_sigma_r2"/>
</dbReference>
<evidence type="ECO:0000313" key="7">
    <source>
        <dbReference type="EMBL" id="ABP52937.1"/>
    </source>
</evidence>
<proteinExistence type="inferred from homology"/>
<dbReference type="PANTHER" id="PTHR43133:SF46">
    <property type="entry name" value="RNA POLYMERASE SIGMA-70 FACTOR ECF SUBFAMILY"/>
    <property type="match status" value="1"/>
</dbReference>
<dbReference type="InterPro" id="IPR007627">
    <property type="entry name" value="RNA_pol_sigma70_r2"/>
</dbReference>
<accession>A4X237</accession>
<keyword evidence="2" id="KW-0805">Transcription regulation</keyword>
<dbReference type="RefSeq" id="WP_011904371.1">
    <property type="nucleotide sequence ID" value="NC_009380.1"/>
</dbReference>
<dbReference type="Pfam" id="PF08281">
    <property type="entry name" value="Sigma70_r4_2"/>
    <property type="match status" value="1"/>
</dbReference>
<dbReference type="eggNOG" id="COG1595">
    <property type="taxonomic scope" value="Bacteria"/>
</dbReference>
<evidence type="ECO:0000259" key="5">
    <source>
        <dbReference type="Pfam" id="PF04542"/>
    </source>
</evidence>
<dbReference type="InterPro" id="IPR014284">
    <property type="entry name" value="RNA_pol_sigma-70_dom"/>
</dbReference>